<name>A0A2T9Z0I5_9FUNG</name>
<gene>
    <name evidence="7" type="ORF">BB561_000090</name>
</gene>
<accession>A0A2T9Z0I5</accession>
<comment type="caution">
    <text evidence="7">The sequence shown here is derived from an EMBL/GenBank/DDBJ whole genome shotgun (WGS) entry which is preliminary data.</text>
</comment>
<dbReference type="GO" id="GO:0007052">
    <property type="term" value="P:mitotic spindle organization"/>
    <property type="evidence" value="ECO:0007669"/>
    <property type="project" value="TreeGrafter"/>
</dbReference>
<dbReference type="Gene3D" id="1.20.120.1150">
    <property type="match status" value="1"/>
</dbReference>
<evidence type="ECO:0000256" key="4">
    <source>
        <dbReference type="ARBA" id="ARBA00023110"/>
    </source>
</evidence>
<dbReference type="GO" id="GO:0005634">
    <property type="term" value="C:nucleus"/>
    <property type="evidence" value="ECO:0007669"/>
    <property type="project" value="TreeGrafter"/>
</dbReference>
<comment type="subcellular location">
    <subcellularLocation>
        <location evidence="2 6">Cytoplasm</location>
    </subcellularLocation>
</comment>
<comment type="catalytic activity">
    <reaction evidence="1 6">
        <text>[protein]-peptidylproline (omega=180) = [protein]-peptidylproline (omega=0)</text>
        <dbReference type="Rhea" id="RHEA:16237"/>
        <dbReference type="Rhea" id="RHEA-COMP:10747"/>
        <dbReference type="Rhea" id="RHEA-COMP:10748"/>
        <dbReference type="ChEBI" id="CHEBI:83833"/>
        <dbReference type="ChEBI" id="CHEBI:83834"/>
        <dbReference type="EC" id="5.2.1.8"/>
    </reaction>
</comment>
<comment type="function">
    <text evidence="6">PPIases accelerate the folding of proteins. It catalyzes the cis-trans isomerization of proline imidic peptide bonds in oligopeptides.</text>
</comment>
<dbReference type="PANTHER" id="PTHR10012">
    <property type="entry name" value="SERINE/THREONINE-PROTEIN PHOSPHATASE 2A REGULATORY SUBUNIT B"/>
    <property type="match status" value="1"/>
</dbReference>
<dbReference type="Pfam" id="PF03095">
    <property type="entry name" value="PTPA"/>
    <property type="match status" value="1"/>
</dbReference>
<dbReference type="Proteomes" id="UP000245383">
    <property type="component" value="Unassembled WGS sequence"/>
</dbReference>
<keyword evidence="8" id="KW-1185">Reference proteome</keyword>
<dbReference type="SUPFAM" id="SSF140984">
    <property type="entry name" value="PTPA-like"/>
    <property type="match status" value="1"/>
</dbReference>
<dbReference type="FunFam" id="1.20.120.1150:FF:000002">
    <property type="entry name" value="Serine/threonine-protein phosphatase 2A activator"/>
    <property type="match status" value="1"/>
</dbReference>
<evidence type="ECO:0000256" key="2">
    <source>
        <dbReference type="ARBA" id="ARBA00004496"/>
    </source>
</evidence>
<protein>
    <recommendedName>
        <fullName evidence="6">Serine/threonine-protein phosphatase 2A activator</fullName>
        <ecNumber evidence="6">5.2.1.8</ecNumber>
    </recommendedName>
    <alternativeName>
        <fullName evidence="6">Phosphotyrosyl phosphatase activator</fullName>
    </alternativeName>
</protein>
<dbReference type="AlphaFoldDB" id="A0A2T9Z0I5"/>
<dbReference type="OrthoDB" id="16120at2759"/>
<dbReference type="InterPro" id="IPR004327">
    <property type="entry name" value="Phstyr_phstse_ac"/>
</dbReference>
<evidence type="ECO:0000256" key="5">
    <source>
        <dbReference type="ARBA" id="ARBA00023235"/>
    </source>
</evidence>
<evidence type="ECO:0000256" key="1">
    <source>
        <dbReference type="ARBA" id="ARBA00000971"/>
    </source>
</evidence>
<dbReference type="CDD" id="cd04087">
    <property type="entry name" value="PTPA"/>
    <property type="match status" value="1"/>
</dbReference>
<dbReference type="GO" id="GO:0000159">
    <property type="term" value="C:protein phosphatase type 2A complex"/>
    <property type="evidence" value="ECO:0007669"/>
    <property type="project" value="TreeGrafter"/>
</dbReference>
<comment type="similarity">
    <text evidence="6">Belongs to the PTPA-type PPIase family.</text>
</comment>
<dbReference type="GO" id="GO:0003755">
    <property type="term" value="F:peptidyl-prolyl cis-trans isomerase activity"/>
    <property type="evidence" value="ECO:0007669"/>
    <property type="project" value="UniProtKB-KW"/>
</dbReference>
<dbReference type="GO" id="GO:0008160">
    <property type="term" value="F:protein tyrosine phosphatase activator activity"/>
    <property type="evidence" value="ECO:0007669"/>
    <property type="project" value="TreeGrafter"/>
</dbReference>
<dbReference type="STRING" id="133385.A0A2T9Z0I5"/>
<dbReference type="InterPro" id="IPR043170">
    <property type="entry name" value="PTPA_C_lid"/>
</dbReference>
<proteinExistence type="inferred from homology"/>
<evidence type="ECO:0000256" key="3">
    <source>
        <dbReference type="ARBA" id="ARBA00022490"/>
    </source>
</evidence>
<evidence type="ECO:0000313" key="8">
    <source>
        <dbReference type="Proteomes" id="UP000245383"/>
    </source>
</evidence>
<sequence length="384" mass="44068">MSSNLEILEKKLPNGVPIRKILTKQDLDKFRASPIFQQILNFILKLNSSVEGCKTSEVNPKSEIIIKLATLLKNVYHINQLVKPSNTDTRFGNPSYKIFYDKAHEEVTAFFSDIVEPKYLVEVSKYFSESLGNRKRIDYGTGHELNFILFLFCLDKLNFFTEQDYKNLVLIVFYGYIYLMRKIQTSYWLEPAGSQGVWGLDDYHFLPFLFGSSQIVTHKHLKPKSIHSKEVLDEYSKDYLYLDMVQHLSTIKSGSLKWHSPMIDDISGAKSWQKVNNGLFKMYSIEILNKLPIMQHFLFGSIIHFDEGSLPTEMALEIELDVGEECKTGHVYAMGQEFPVCCGIRIPSVFASPSYTGYEKSPLDNSDFGTAGLQNLHIRTLPFD</sequence>
<dbReference type="PANTHER" id="PTHR10012:SF5">
    <property type="entry name" value="SERINE_THREONINE-PROTEIN PHOSPHATASE 2A ACTIVATOR 2"/>
    <property type="match status" value="1"/>
</dbReference>
<dbReference type="EMBL" id="MBFR01000003">
    <property type="protein sequence ID" value="PVU98108.1"/>
    <property type="molecule type" value="Genomic_DNA"/>
</dbReference>
<organism evidence="7 8">
    <name type="scientific">Smittium simulii</name>
    <dbReference type="NCBI Taxonomy" id="133385"/>
    <lineage>
        <taxon>Eukaryota</taxon>
        <taxon>Fungi</taxon>
        <taxon>Fungi incertae sedis</taxon>
        <taxon>Zoopagomycota</taxon>
        <taxon>Kickxellomycotina</taxon>
        <taxon>Harpellomycetes</taxon>
        <taxon>Harpellales</taxon>
        <taxon>Legeriomycetaceae</taxon>
        <taxon>Smittium</taxon>
    </lineage>
</organism>
<keyword evidence="4 6" id="KW-0697">Rotamase</keyword>
<keyword evidence="3 6" id="KW-0963">Cytoplasm</keyword>
<dbReference type="InterPro" id="IPR037218">
    <property type="entry name" value="PTPA_sf"/>
</dbReference>
<dbReference type="EC" id="5.2.1.8" evidence="6"/>
<keyword evidence="5 6" id="KW-0413">Isomerase</keyword>
<reference evidence="7 8" key="1">
    <citation type="journal article" date="2018" name="MBio">
        <title>Comparative Genomics Reveals the Core Gene Toolbox for the Fungus-Insect Symbiosis.</title>
        <authorList>
            <person name="Wang Y."/>
            <person name="Stata M."/>
            <person name="Wang W."/>
            <person name="Stajich J.E."/>
            <person name="White M.M."/>
            <person name="Moncalvo J.M."/>
        </authorList>
    </citation>
    <scope>NUCLEOTIDE SEQUENCE [LARGE SCALE GENOMIC DNA]</scope>
    <source>
        <strain evidence="7 8">SWE-8-4</strain>
    </source>
</reference>
<evidence type="ECO:0000313" key="7">
    <source>
        <dbReference type="EMBL" id="PVU98108.1"/>
    </source>
</evidence>
<dbReference type="GO" id="GO:0005737">
    <property type="term" value="C:cytoplasm"/>
    <property type="evidence" value="ECO:0007669"/>
    <property type="project" value="UniProtKB-SubCell"/>
</dbReference>
<evidence type="ECO:0000256" key="6">
    <source>
        <dbReference type="RuleBase" id="RU361210"/>
    </source>
</evidence>